<dbReference type="Proteomes" id="UP001499951">
    <property type="component" value="Unassembled WGS sequence"/>
</dbReference>
<evidence type="ECO:0000256" key="1">
    <source>
        <dbReference type="SAM" id="Phobius"/>
    </source>
</evidence>
<accession>A0ABP3QDY7</accession>
<evidence type="ECO:0000313" key="3">
    <source>
        <dbReference type="Proteomes" id="UP001499951"/>
    </source>
</evidence>
<dbReference type="EMBL" id="BAAADD010000012">
    <property type="protein sequence ID" value="GAA0586585.1"/>
    <property type="molecule type" value="Genomic_DNA"/>
</dbReference>
<proteinExistence type="predicted"/>
<sequence length="82" mass="9046">MGRGCAVALFGWLGVVLLAQGYLIINVVSATIKADLRFALWGGGDVRGLFSFDVLFLELMLLVPLAILLVLWRARRSRNRVS</sequence>
<keyword evidence="1" id="KW-1133">Transmembrane helix</keyword>
<comment type="caution">
    <text evidence="2">The sequence shown here is derived from an EMBL/GenBank/DDBJ whole genome shotgun (WGS) entry which is preliminary data.</text>
</comment>
<keyword evidence="1" id="KW-0472">Membrane</keyword>
<evidence type="ECO:0000313" key="2">
    <source>
        <dbReference type="EMBL" id="GAA0586585.1"/>
    </source>
</evidence>
<keyword evidence="3" id="KW-1185">Reference proteome</keyword>
<reference evidence="3" key="1">
    <citation type="journal article" date="2019" name="Int. J. Syst. Evol. Microbiol.">
        <title>The Global Catalogue of Microorganisms (GCM) 10K type strain sequencing project: providing services to taxonomists for standard genome sequencing and annotation.</title>
        <authorList>
            <consortium name="The Broad Institute Genomics Platform"/>
            <consortium name="The Broad Institute Genome Sequencing Center for Infectious Disease"/>
            <person name="Wu L."/>
            <person name="Ma J."/>
        </authorList>
    </citation>
    <scope>NUCLEOTIDE SEQUENCE [LARGE SCALE GENOMIC DNA]</scope>
    <source>
        <strain evidence="3">JCM 15089</strain>
    </source>
</reference>
<name>A0ABP3QDY7_9PROT</name>
<organism evidence="2 3">
    <name type="scientific">Rhizomicrobium electricum</name>
    <dbReference type="NCBI Taxonomy" id="480070"/>
    <lineage>
        <taxon>Bacteria</taxon>
        <taxon>Pseudomonadati</taxon>
        <taxon>Pseudomonadota</taxon>
        <taxon>Alphaproteobacteria</taxon>
        <taxon>Micropepsales</taxon>
        <taxon>Micropepsaceae</taxon>
        <taxon>Rhizomicrobium</taxon>
    </lineage>
</organism>
<protein>
    <recommendedName>
        <fullName evidence="4">Lycopene cyclase domain-containing protein</fullName>
    </recommendedName>
</protein>
<gene>
    <name evidence="2" type="ORF">GCM10008942_39500</name>
</gene>
<keyword evidence="1" id="KW-0812">Transmembrane</keyword>
<evidence type="ECO:0008006" key="4">
    <source>
        <dbReference type="Google" id="ProtNLM"/>
    </source>
</evidence>
<feature type="transmembrane region" description="Helical" evidence="1">
    <location>
        <begin position="54"/>
        <end position="72"/>
    </location>
</feature>